<dbReference type="InterPro" id="IPR050339">
    <property type="entry name" value="CC_SR_Kinase"/>
</dbReference>
<comment type="caution">
    <text evidence="9">The sequence shown here is derived from an EMBL/GenBank/DDBJ whole genome shotgun (WGS) entry which is preliminary data.</text>
</comment>
<name>A0A8X7SUV9_9BASI</name>
<dbReference type="Pfam" id="PF00069">
    <property type="entry name" value="Pkinase"/>
    <property type="match status" value="2"/>
</dbReference>
<protein>
    <recommendedName>
        <fullName evidence="8">Protein kinase domain-containing protein</fullName>
    </recommendedName>
</protein>
<comment type="similarity">
    <text evidence="5">Belongs to the protein kinase superfamily. Ser/Thr protein kinase family. GCN2 subfamily.</text>
</comment>
<evidence type="ECO:0000256" key="2">
    <source>
        <dbReference type="ARBA" id="ARBA00022741"/>
    </source>
</evidence>
<dbReference type="GO" id="GO:0005634">
    <property type="term" value="C:nucleus"/>
    <property type="evidence" value="ECO:0007669"/>
    <property type="project" value="TreeGrafter"/>
</dbReference>
<dbReference type="PROSITE" id="PS00107">
    <property type="entry name" value="PROTEIN_KINASE_ATP"/>
    <property type="match status" value="1"/>
</dbReference>
<feature type="region of interest" description="Disordered" evidence="7">
    <location>
        <begin position="789"/>
        <end position="822"/>
    </location>
</feature>
<gene>
    <name evidence="9" type="ORF">A4X06_0g6144</name>
</gene>
<dbReference type="GO" id="GO:0005524">
    <property type="term" value="F:ATP binding"/>
    <property type="evidence" value="ECO:0007669"/>
    <property type="project" value="UniProtKB-UniRule"/>
</dbReference>
<feature type="compositionally biased region" description="Low complexity" evidence="7">
    <location>
        <begin position="799"/>
        <end position="812"/>
    </location>
</feature>
<dbReference type="Gene3D" id="3.30.200.20">
    <property type="entry name" value="Phosphorylase Kinase, domain 1"/>
    <property type="match status" value="1"/>
</dbReference>
<sequence>MVILDTSLLDDIEADSAGAAGAVTSMGSAITTPHALTTARLVSRDSSGSSSSSGSGSGSGSGSSSNSPRSSTSIHSRRRTHIHTHSTSRPIDLISASSTSSAIGPTSFSTAASEAATTAIFSSTPSAVFSASSSLSSMSTPQHYKNVKPLQDAFESTGLASKRLRSALGNANRPRASAPGALPLSSMTPHKAMPNTPVKAKASRSQSFISLRQPPPPPNVGGHHIFGSHAFGGNEGLAGSGSAFSRRHARGSTESSSFMRRAVSAGVVSTPPGTYEAMFNDNDENSEESEGDNDNYDYDDGDGGNGDNDVGRFARRFIVISVLGSGEFSEAVEVEERGGRARYAIKRTKRPATGSKARLRRLEEVDILRELSRIRPSASHPQQIHTHTAPAPAPAPAPQPHPNIVTLLDAWEEEGHLFMQLELCPLGNLADFFEEHGTTSGPLDEPRLWKVLAELAHGLAYIHANGILHLDLKPANVFITSFGSLKIGDFGLASRWPRLGAAEIVDGAGLVLGPDDELDRCALVLAEEVSSPNLDDLDLPRFGPLGEEREKRQAAQAAAAAAAAARVPNTIPRAFRRLMLEREGDREYLAPEIMSRGQYGRPADMYSLGILMLEAAANVELPDNGDAYQKLRNDDFSDVDISHLSDQLVDILTGPRGLLRSNPTSRPSAEALESNPIILKVRQWMSKGLTLEEEGRFVMAVASRTGPSPQQVRNAQSRPALREFNQFVPQSNDSPDDPFQAPLSLRRDDDVFGGMDEMEEPPRTATRASFFSDPTALTTPVNGYKVLFPAPPPTPSSGPPSTSSFPSTDLSPIADHQLTPSAGGRLPAAVEALIERERALVGGWRGAVVVEEYDGMMGAVLGPVMSVLGDRGVDDVEMSF</sequence>
<dbReference type="InterPro" id="IPR017441">
    <property type="entry name" value="Protein_kinase_ATP_BS"/>
</dbReference>
<feature type="compositionally biased region" description="Low complexity" evidence="7">
    <location>
        <begin position="62"/>
        <end position="74"/>
    </location>
</feature>
<organism evidence="9 10">
    <name type="scientific">Tilletia controversa</name>
    <name type="common">dwarf bunt fungus</name>
    <dbReference type="NCBI Taxonomy" id="13291"/>
    <lineage>
        <taxon>Eukaryota</taxon>
        <taxon>Fungi</taxon>
        <taxon>Dikarya</taxon>
        <taxon>Basidiomycota</taxon>
        <taxon>Ustilaginomycotina</taxon>
        <taxon>Exobasidiomycetes</taxon>
        <taxon>Tilletiales</taxon>
        <taxon>Tilletiaceae</taxon>
        <taxon>Tilletia</taxon>
    </lineage>
</organism>
<feature type="region of interest" description="Disordered" evidence="7">
    <location>
        <begin position="269"/>
        <end position="306"/>
    </location>
</feature>
<dbReference type="PROSITE" id="PS00108">
    <property type="entry name" value="PROTEIN_KINASE_ST"/>
    <property type="match status" value="1"/>
</dbReference>
<dbReference type="InterPro" id="IPR000719">
    <property type="entry name" value="Prot_kinase_dom"/>
</dbReference>
<dbReference type="GO" id="GO:0004713">
    <property type="term" value="F:protein tyrosine kinase activity"/>
    <property type="evidence" value="ECO:0007669"/>
    <property type="project" value="TreeGrafter"/>
</dbReference>
<feature type="compositionally biased region" description="Low complexity" evidence="7">
    <location>
        <begin position="44"/>
        <end position="54"/>
    </location>
</feature>
<reference evidence="9" key="1">
    <citation type="submission" date="2016-04" db="EMBL/GenBank/DDBJ databases">
        <authorList>
            <person name="Nguyen H.D."/>
            <person name="Samba Siva P."/>
            <person name="Cullis J."/>
            <person name="Levesque C.A."/>
            <person name="Hambleton S."/>
        </authorList>
    </citation>
    <scope>NUCLEOTIDE SEQUENCE</scope>
    <source>
        <strain evidence="9">DAOMC 236426</strain>
    </source>
</reference>
<keyword evidence="2 6" id="KW-0547">Nucleotide-binding</keyword>
<keyword evidence="1" id="KW-0808">Transferase</keyword>
<dbReference type="InterPro" id="IPR011009">
    <property type="entry name" value="Kinase-like_dom_sf"/>
</dbReference>
<proteinExistence type="inferred from homology"/>
<feature type="compositionally biased region" description="Acidic residues" evidence="7">
    <location>
        <begin position="281"/>
        <end position="302"/>
    </location>
</feature>
<dbReference type="AlphaFoldDB" id="A0A8X7SUV9"/>
<evidence type="ECO:0000313" key="9">
    <source>
        <dbReference type="EMBL" id="KAE8243702.1"/>
    </source>
</evidence>
<dbReference type="SMART" id="SM00220">
    <property type="entry name" value="S_TKc"/>
    <property type="match status" value="1"/>
</dbReference>
<dbReference type="PANTHER" id="PTHR11042:SF190">
    <property type="entry name" value="MITOSIS INHIBITOR PROTEIN KINASE MIK1"/>
    <property type="match status" value="1"/>
</dbReference>
<evidence type="ECO:0000256" key="4">
    <source>
        <dbReference type="ARBA" id="ARBA00022840"/>
    </source>
</evidence>
<feature type="binding site" evidence="6">
    <location>
        <position position="346"/>
    </location>
    <ligand>
        <name>ATP</name>
        <dbReference type="ChEBI" id="CHEBI:30616"/>
    </ligand>
</feature>
<reference evidence="9" key="2">
    <citation type="journal article" date="2019" name="IMA Fungus">
        <title>Genome sequencing and comparison of five Tilletia species to identify candidate genes for the detection of regulated species infecting wheat.</title>
        <authorList>
            <person name="Nguyen H.D.T."/>
            <person name="Sultana T."/>
            <person name="Kesanakurti P."/>
            <person name="Hambleton S."/>
        </authorList>
    </citation>
    <scope>NUCLEOTIDE SEQUENCE</scope>
    <source>
        <strain evidence="9">DAOMC 236426</strain>
    </source>
</reference>
<feature type="compositionally biased region" description="Pro residues" evidence="7">
    <location>
        <begin position="789"/>
        <end position="798"/>
    </location>
</feature>
<evidence type="ECO:0000256" key="1">
    <source>
        <dbReference type="ARBA" id="ARBA00022679"/>
    </source>
</evidence>
<dbReference type="PROSITE" id="PS50011">
    <property type="entry name" value="PROTEIN_KINASE_DOM"/>
    <property type="match status" value="1"/>
</dbReference>
<dbReference type="Proteomes" id="UP000077684">
    <property type="component" value="Unassembled WGS sequence"/>
</dbReference>
<feature type="region of interest" description="Disordered" evidence="7">
    <location>
        <begin position="374"/>
        <end position="400"/>
    </location>
</feature>
<dbReference type="GO" id="GO:0110031">
    <property type="term" value="P:negative regulation of G2/MI transition of meiotic cell cycle"/>
    <property type="evidence" value="ECO:0007669"/>
    <property type="project" value="TreeGrafter"/>
</dbReference>
<evidence type="ECO:0000256" key="6">
    <source>
        <dbReference type="PROSITE-ProRule" id="PRU10141"/>
    </source>
</evidence>
<evidence type="ECO:0000256" key="3">
    <source>
        <dbReference type="ARBA" id="ARBA00022777"/>
    </source>
</evidence>
<dbReference type="PANTHER" id="PTHR11042">
    <property type="entry name" value="EUKARYOTIC TRANSLATION INITIATION FACTOR 2-ALPHA KINASE EIF2-ALPHA KINASE -RELATED"/>
    <property type="match status" value="1"/>
</dbReference>
<keyword evidence="10" id="KW-1185">Reference proteome</keyword>
<feature type="compositionally biased region" description="Basic residues" evidence="7">
    <location>
        <begin position="75"/>
        <end position="86"/>
    </location>
</feature>
<keyword evidence="4 6" id="KW-0067">ATP-binding</keyword>
<evidence type="ECO:0000313" key="10">
    <source>
        <dbReference type="Proteomes" id="UP000077684"/>
    </source>
</evidence>
<evidence type="ECO:0000259" key="8">
    <source>
        <dbReference type="PROSITE" id="PS50011"/>
    </source>
</evidence>
<keyword evidence="3" id="KW-0418">Kinase</keyword>
<dbReference type="InterPro" id="IPR008271">
    <property type="entry name" value="Ser/Thr_kinase_AS"/>
</dbReference>
<dbReference type="Gene3D" id="1.10.510.10">
    <property type="entry name" value="Transferase(Phosphotransferase) domain 1"/>
    <property type="match status" value="2"/>
</dbReference>
<feature type="region of interest" description="Disordered" evidence="7">
    <location>
        <begin position="41"/>
        <end position="93"/>
    </location>
</feature>
<evidence type="ECO:0000256" key="7">
    <source>
        <dbReference type="SAM" id="MobiDB-lite"/>
    </source>
</evidence>
<dbReference type="EMBL" id="LWDE02000849">
    <property type="protein sequence ID" value="KAE8243702.1"/>
    <property type="molecule type" value="Genomic_DNA"/>
</dbReference>
<feature type="compositionally biased region" description="Pro residues" evidence="7">
    <location>
        <begin position="391"/>
        <end position="400"/>
    </location>
</feature>
<evidence type="ECO:0000256" key="5">
    <source>
        <dbReference type="ARBA" id="ARBA00037982"/>
    </source>
</evidence>
<feature type="domain" description="Protein kinase" evidence="8">
    <location>
        <begin position="317"/>
        <end position="678"/>
    </location>
</feature>
<dbReference type="GO" id="GO:0005737">
    <property type="term" value="C:cytoplasm"/>
    <property type="evidence" value="ECO:0007669"/>
    <property type="project" value="TreeGrafter"/>
</dbReference>
<feature type="region of interest" description="Disordered" evidence="7">
    <location>
        <begin position="170"/>
        <end position="197"/>
    </location>
</feature>
<dbReference type="SUPFAM" id="SSF56112">
    <property type="entry name" value="Protein kinase-like (PK-like)"/>
    <property type="match status" value="1"/>
</dbReference>
<accession>A0A8X7SUV9</accession>